<sequence>MPTVEDLKKQILFEGLDDGELERLLPNIQKVTVTKDKYIFKEGEPTEGIRMIHSGQVEVKRKLQLDTKSKMLVMLRNIQSDEIKHTADGWENRFALLGAGQFFGELSILEGKKKHGAEALALKDTELFILKSEDFFELETTNTETMVKIMKSIAKVMSGNVRALDKRILKALTGH</sequence>
<name>A0ABR5SFD8_9BACT</name>
<dbReference type="PANTHER" id="PTHR23011">
    <property type="entry name" value="CYCLIC NUCLEOTIDE-BINDING DOMAIN CONTAINING PROTEIN"/>
    <property type="match status" value="1"/>
</dbReference>
<dbReference type="RefSeq" id="WP_085052256.1">
    <property type="nucleotide sequence ID" value="NZ_LNQR01000058.1"/>
</dbReference>
<dbReference type="InterPro" id="IPR014710">
    <property type="entry name" value="RmlC-like_jellyroll"/>
</dbReference>
<dbReference type="Proteomes" id="UP000060487">
    <property type="component" value="Unassembled WGS sequence"/>
</dbReference>
<accession>A0ABR5SFD8</accession>
<dbReference type="PANTHER" id="PTHR23011:SF28">
    <property type="entry name" value="CYCLIC NUCLEOTIDE-BINDING DOMAIN CONTAINING PROTEIN"/>
    <property type="match status" value="1"/>
</dbReference>
<dbReference type="CDD" id="cd00038">
    <property type="entry name" value="CAP_ED"/>
    <property type="match status" value="1"/>
</dbReference>
<dbReference type="Pfam" id="PF00027">
    <property type="entry name" value="cNMP_binding"/>
    <property type="match status" value="1"/>
</dbReference>
<evidence type="ECO:0000313" key="2">
    <source>
        <dbReference type="EMBL" id="KWT85929.1"/>
    </source>
</evidence>
<organism evidence="2 3">
    <name type="scientific">Candidatus Magnetominusculus xianensis</name>
    <dbReference type="NCBI Taxonomy" id="1748249"/>
    <lineage>
        <taxon>Bacteria</taxon>
        <taxon>Pseudomonadati</taxon>
        <taxon>Nitrospirota</taxon>
        <taxon>Nitrospiria</taxon>
        <taxon>Nitrospirales</taxon>
        <taxon>Nitrospiraceae</taxon>
        <taxon>Candidatus Magnetominusculus</taxon>
    </lineage>
</organism>
<dbReference type="PROSITE" id="PS50042">
    <property type="entry name" value="CNMP_BINDING_3"/>
    <property type="match status" value="1"/>
</dbReference>
<dbReference type="Gene3D" id="2.60.120.10">
    <property type="entry name" value="Jelly Rolls"/>
    <property type="match status" value="1"/>
</dbReference>
<dbReference type="EMBL" id="LNQR01000058">
    <property type="protein sequence ID" value="KWT85929.1"/>
    <property type="molecule type" value="Genomic_DNA"/>
</dbReference>
<feature type="domain" description="Cyclic nucleotide-binding" evidence="1">
    <location>
        <begin position="12"/>
        <end position="156"/>
    </location>
</feature>
<dbReference type="InterPro" id="IPR018490">
    <property type="entry name" value="cNMP-bd_dom_sf"/>
</dbReference>
<protein>
    <submittedName>
        <fullName evidence="2">Signal-transduction protein containing cAMP-binding and CBS domains</fullName>
    </submittedName>
</protein>
<keyword evidence="3" id="KW-1185">Reference proteome</keyword>
<evidence type="ECO:0000313" key="3">
    <source>
        <dbReference type="Proteomes" id="UP000060487"/>
    </source>
</evidence>
<dbReference type="SMART" id="SM00100">
    <property type="entry name" value="cNMP"/>
    <property type="match status" value="1"/>
</dbReference>
<gene>
    <name evidence="2" type="ORF">ASN18_1640</name>
</gene>
<comment type="caution">
    <text evidence="2">The sequence shown here is derived from an EMBL/GenBank/DDBJ whole genome shotgun (WGS) entry which is preliminary data.</text>
</comment>
<dbReference type="InterPro" id="IPR000595">
    <property type="entry name" value="cNMP-bd_dom"/>
</dbReference>
<dbReference type="SUPFAM" id="SSF51206">
    <property type="entry name" value="cAMP-binding domain-like"/>
    <property type="match status" value="1"/>
</dbReference>
<proteinExistence type="predicted"/>
<reference evidence="2 3" key="1">
    <citation type="submission" date="2015-11" db="EMBL/GenBank/DDBJ databases">
        <authorList>
            <person name="Lin W."/>
        </authorList>
    </citation>
    <scope>NUCLEOTIDE SEQUENCE [LARGE SCALE GENOMIC DNA]</scope>
    <source>
        <strain evidence="2 3">HCH-1</strain>
    </source>
</reference>
<evidence type="ECO:0000259" key="1">
    <source>
        <dbReference type="PROSITE" id="PS50042"/>
    </source>
</evidence>